<dbReference type="RefSeq" id="WP_015324923.1">
    <property type="nucleotide sequence ID" value="NC_019977.1"/>
</dbReference>
<dbReference type="GO" id="GO:0005829">
    <property type="term" value="C:cytosol"/>
    <property type="evidence" value="ECO:0007669"/>
    <property type="project" value="TreeGrafter"/>
</dbReference>
<dbReference type="AlphaFoldDB" id="L0L076"/>
<dbReference type="HOGENOM" id="CLU_759935_0_0_2"/>
<dbReference type="EMBL" id="CP003362">
    <property type="protein sequence ID" value="AGB49758.1"/>
    <property type="molecule type" value="Genomic_DNA"/>
</dbReference>
<keyword evidence="2" id="KW-1185">Reference proteome</keyword>
<reference evidence="2" key="1">
    <citation type="submission" date="2012-02" db="EMBL/GenBank/DDBJ databases">
        <title>Complete sequence of chromosome of Methanomethylovorans hollandica DSM 15978.</title>
        <authorList>
            <person name="Lucas S."/>
            <person name="Copeland A."/>
            <person name="Lapidus A."/>
            <person name="Glavina del Rio T."/>
            <person name="Dalin E."/>
            <person name="Tice H."/>
            <person name="Bruce D."/>
            <person name="Goodwin L."/>
            <person name="Pitluck S."/>
            <person name="Peters L."/>
            <person name="Mikhailova N."/>
            <person name="Held B."/>
            <person name="Kyrpides N."/>
            <person name="Mavromatis K."/>
            <person name="Ivanova N."/>
            <person name="Brettin T."/>
            <person name="Detter J.C."/>
            <person name="Han C."/>
            <person name="Larimer F."/>
            <person name="Land M."/>
            <person name="Hauser L."/>
            <person name="Markowitz V."/>
            <person name="Cheng J.-F."/>
            <person name="Hugenholtz P."/>
            <person name="Woyke T."/>
            <person name="Wu D."/>
            <person name="Spring S."/>
            <person name="Schroeder M."/>
            <person name="Brambilla E."/>
            <person name="Klenk H.-P."/>
            <person name="Eisen J.A."/>
        </authorList>
    </citation>
    <scope>NUCLEOTIDE SEQUENCE [LARGE SCALE GENOMIC DNA]</scope>
    <source>
        <strain evidence="2">DSM 15978 / NBRC 107637 / DMS1</strain>
    </source>
</reference>
<dbReference type="Proteomes" id="UP000010866">
    <property type="component" value="Chromosome"/>
</dbReference>
<sequence>MPVNQNEIQRLSESEKEKIRTLQEMKSEFHQIPDKSAVLADLHRLIDDEESEVRWDAACTLIYIFSSVPDEYKCIAWDDLIKLTHDLKPHISGKAASNLVPAFSSLPDECKSAAWDDLIRLTDDNDLYVRESAFSVLINAFSSVPDEHKPKAWADLIRFSGHEDSRFRWMAFSALDSAFACVPDECKSAAWDDLIRLTRDRFLDVRGETSTVLGSAFVFVSDKSAAWADLVRLASDKDSKVRKYAADTLIYTFDHVPDECKSDARYDLQRLTSEGDPDVRIHLNHSLGKMCIDKAYKSINEEDFRTFLKDAICYFEKAAKDSSSFTPSLCCNLFYRAFHAVIFKEAHSNNEIKDYITAAKKEIEGSKSKQKLVAVIEQLATVLEIASNTQGSNNGWRELLKRGSNICNHVDKMMV</sequence>
<name>L0L076_METHD</name>
<organism evidence="1 2">
    <name type="scientific">Methanomethylovorans hollandica (strain DSM 15978 / NBRC 107637 / DMS1)</name>
    <dbReference type="NCBI Taxonomy" id="867904"/>
    <lineage>
        <taxon>Archaea</taxon>
        <taxon>Methanobacteriati</taxon>
        <taxon>Methanobacteriota</taxon>
        <taxon>Stenosarchaea group</taxon>
        <taxon>Methanomicrobia</taxon>
        <taxon>Methanosarcinales</taxon>
        <taxon>Methanosarcinaceae</taxon>
        <taxon>Methanomethylovorans</taxon>
    </lineage>
</organism>
<gene>
    <name evidence="1" type="ordered locus">Metho_1560</name>
</gene>
<dbReference type="PANTHER" id="PTHR21467">
    <property type="entry name" value="PROTEIN PHOSPHATASE 4 REGULATORY SUBUNIT 4 PPP4R4"/>
    <property type="match status" value="1"/>
</dbReference>
<accession>L0L076</accession>
<dbReference type="OrthoDB" id="137833at2157"/>
<dbReference type="SUPFAM" id="SSF48371">
    <property type="entry name" value="ARM repeat"/>
    <property type="match status" value="1"/>
</dbReference>
<dbReference type="InterPro" id="IPR011989">
    <property type="entry name" value="ARM-like"/>
</dbReference>
<evidence type="ECO:0000313" key="2">
    <source>
        <dbReference type="Proteomes" id="UP000010866"/>
    </source>
</evidence>
<dbReference type="GeneID" id="14407369"/>
<proteinExistence type="predicted"/>
<dbReference type="InterPro" id="IPR016024">
    <property type="entry name" value="ARM-type_fold"/>
</dbReference>
<dbReference type="PANTHER" id="PTHR21467:SF0">
    <property type="entry name" value="SERINE_THREONINE-PROTEIN PHOSPHATASE 4 REGULATORY SUBUNIT 4"/>
    <property type="match status" value="1"/>
</dbReference>
<dbReference type="GO" id="GO:0008287">
    <property type="term" value="C:protein serine/threonine phosphatase complex"/>
    <property type="evidence" value="ECO:0007669"/>
    <property type="project" value="TreeGrafter"/>
</dbReference>
<dbReference type="Gene3D" id="1.25.10.10">
    <property type="entry name" value="Leucine-rich Repeat Variant"/>
    <property type="match status" value="1"/>
</dbReference>
<dbReference type="InterPro" id="IPR039918">
    <property type="entry name" value="PPP4R4"/>
</dbReference>
<dbReference type="GO" id="GO:0019888">
    <property type="term" value="F:protein phosphatase regulator activity"/>
    <property type="evidence" value="ECO:0007669"/>
    <property type="project" value="TreeGrafter"/>
</dbReference>
<protein>
    <submittedName>
        <fullName evidence="1">HEAT repeat-containing protein</fullName>
    </submittedName>
</protein>
<evidence type="ECO:0000313" key="1">
    <source>
        <dbReference type="EMBL" id="AGB49758.1"/>
    </source>
</evidence>
<dbReference type="KEGG" id="mhz:Metho_1560"/>